<evidence type="ECO:0000256" key="5">
    <source>
        <dbReference type="PROSITE-ProRule" id="PRU00339"/>
    </source>
</evidence>
<dbReference type="SUPFAM" id="SSF48452">
    <property type="entry name" value="TPR-like"/>
    <property type="match status" value="1"/>
</dbReference>
<evidence type="ECO:0000256" key="4">
    <source>
        <dbReference type="PROSITE-ProRule" id="PRU00175"/>
    </source>
</evidence>
<dbReference type="SMART" id="SM00464">
    <property type="entry name" value="LON"/>
    <property type="match status" value="1"/>
</dbReference>
<dbReference type="InterPro" id="IPR046336">
    <property type="entry name" value="Lon_prtase_N_sf"/>
</dbReference>
<evidence type="ECO:0000313" key="8">
    <source>
        <dbReference type="EMBL" id="GAQ84626.1"/>
    </source>
</evidence>
<evidence type="ECO:0000259" key="7">
    <source>
        <dbReference type="PROSITE" id="PS51787"/>
    </source>
</evidence>
<dbReference type="Gene3D" id="3.30.40.10">
    <property type="entry name" value="Zinc/RING finger domain, C3HC4 (zinc finger)"/>
    <property type="match status" value="1"/>
</dbReference>
<dbReference type="InterPro" id="IPR003111">
    <property type="entry name" value="Lon_prtase_N"/>
</dbReference>
<dbReference type="OrthoDB" id="264917at2759"/>
<organism evidence="8 9">
    <name type="scientific">Klebsormidium nitens</name>
    <name type="common">Green alga</name>
    <name type="synonym">Ulothrix nitens</name>
    <dbReference type="NCBI Taxonomy" id="105231"/>
    <lineage>
        <taxon>Eukaryota</taxon>
        <taxon>Viridiplantae</taxon>
        <taxon>Streptophyta</taxon>
        <taxon>Klebsormidiophyceae</taxon>
        <taxon>Klebsormidiales</taxon>
        <taxon>Klebsormidiaceae</taxon>
        <taxon>Klebsormidium</taxon>
    </lineage>
</organism>
<dbReference type="PROSITE" id="PS00518">
    <property type="entry name" value="ZF_RING_1"/>
    <property type="match status" value="1"/>
</dbReference>
<dbReference type="Proteomes" id="UP000054558">
    <property type="component" value="Unassembled WGS sequence"/>
</dbReference>
<dbReference type="SUPFAM" id="SSF57850">
    <property type="entry name" value="RING/U-box"/>
    <property type="match status" value="1"/>
</dbReference>
<dbReference type="Gene3D" id="1.25.40.10">
    <property type="entry name" value="Tetratricopeptide repeat domain"/>
    <property type="match status" value="1"/>
</dbReference>
<evidence type="ECO:0000313" key="9">
    <source>
        <dbReference type="Proteomes" id="UP000054558"/>
    </source>
</evidence>
<feature type="domain" description="Lon N-terminal" evidence="7">
    <location>
        <begin position="306"/>
        <end position="507"/>
    </location>
</feature>
<dbReference type="GO" id="GO:0005737">
    <property type="term" value="C:cytoplasm"/>
    <property type="evidence" value="ECO:0007669"/>
    <property type="project" value="UniProtKB-ARBA"/>
</dbReference>
<keyword evidence="1" id="KW-0479">Metal-binding</keyword>
<dbReference type="OMA" id="MGMVVID"/>
<name>A0A1Y1I7C9_KLENI</name>
<dbReference type="InterPro" id="IPR013083">
    <property type="entry name" value="Znf_RING/FYVE/PHD"/>
</dbReference>
<dbReference type="InterPro" id="IPR011990">
    <property type="entry name" value="TPR-like_helical_dom_sf"/>
</dbReference>
<dbReference type="PROSITE" id="PS50005">
    <property type="entry name" value="TPR"/>
    <property type="match status" value="1"/>
</dbReference>
<keyword evidence="3" id="KW-0862">Zinc</keyword>
<dbReference type="EMBL" id="DF237147">
    <property type="protein sequence ID" value="GAQ84626.1"/>
    <property type="molecule type" value="Genomic_DNA"/>
</dbReference>
<keyword evidence="5" id="KW-0802">TPR repeat</keyword>
<dbReference type="CDD" id="cd16514">
    <property type="entry name" value="RING-HC_LONFs_rpt2"/>
    <property type="match status" value="1"/>
</dbReference>
<evidence type="ECO:0000256" key="2">
    <source>
        <dbReference type="ARBA" id="ARBA00022771"/>
    </source>
</evidence>
<dbReference type="SUPFAM" id="SSF88697">
    <property type="entry name" value="PUA domain-like"/>
    <property type="match status" value="1"/>
</dbReference>
<proteinExistence type="predicted"/>
<evidence type="ECO:0000259" key="6">
    <source>
        <dbReference type="PROSITE" id="PS50089"/>
    </source>
</evidence>
<dbReference type="PROSITE" id="PS51787">
    <property type="entry name" value="LON_N"/>
    <property type="match status" value="1"/>
</dbReference>
<dbReference type="SMART" id="SM00184">
    <property type="entry name" value="RING"/>
    <property type="match status" value="1"/>
</dbReference>
<evidence type="ECO:0000256" key="3">
    <source>
        <dbReference type="ARBA" id="ARBA00022833"/>
    </source>
</evidence>
<protein>
    <submittedName>
        <fullName evidence="8">Zinc finger (C3hc4-type ring finger) family protein</fullName>
    </submittedName>
</protein>
<sequence>MGSLESEDCVGSAWPGPLSVASGGAVEDGPQTAFPVCYPPQRGGEEGEDAAVADFTAAWQQGNAHLEAGKTEQAIDEYTLALRLRPKQAHGVLQNRSAAFARLSRQLRVIPAAQSESRALYGLDPLSLAQLALKDADRAIELQADSPVAFACRADACFLLEQYDAAEEAYLNGLHLDPSSPLLRRGLAELRALDERAAARGKEVEPGAKRRRQAIPHSDDLDCTLCLKLLYEPCTTSCGHTFCKDCLARTMDHGLNRCPMCRTVLFLTPRSHPVSITLKNVIEKNFKAEYAERRAEMEAITQPATPEILPLFVMDVVLPGKKMALNIFEPRYRLMTRRVMEGNRMFGMLGYDARTRNVADMGCQVEITECQPMPDGRFYLEVEGRQRVKIIEDWEQDGYRVGKVAFVEDTVDEGKQAEVAAAAEETAALAREWRIREASASYGRGSRDLAEMVEQAGPMPPTSQPERLSFWVGNLLLVGPRERLAMLRTTDTAARLRMGRAFLAEPSSGASQCRMQ</sequence>
<dbReference type="Pfam" id="PF02190">
    <property type="entry name" value="LON_substr_bdg"/>
    <property type="match status" value="1"/>
</dbReference>
<dbReference type="AlphaFoldDB" id="A0A1Y1I7C9"/>
<dbReference type="PANTHER" id="PTHR23327">
    <property type="entry name" value="RING FINGER PROTEIN 127"/>
    <property type="match status" value="1"/>
</dbReference>
<dbReference type="InterPro" id="IPR017907">
    <property type="entry name" value="Znf_RING_CS"/>
</dbReference>
<feature type="repeat" description="TPR" evidence="5">
    <location>
        <begin position="55"/>
        <end position="88"/>
    </location>
</feature>
<feature type="domain" description="RING-type" evidence="6">
    <location>
        <begin position="223"/>
        <end position="262"/>
    </location>
</feature>
<dbReference type="STRING" id="105231.A0A1Y1I7C9"/>
<gene>
    <name evidence="8" type="ORF">KFL_001980080</name>
</gene>
<dbReference type="Gene3D" id="2.30.130.40">
    <property type="entry name" value="LON domain-like"/>
    <property type="match status" value="1"/>
</dbReference>
<accession>A0A1Y1I7C9</accession>
<dbReference type="PANTHER" id="PTHR23327:SF42">
    <property type="entry name" value="LON PEPTIDASE N-TERMINAL DOMAIN AND RING FINGER PROTEIN C14F5.10C"/>
    <property type="match status" value="1"/>
</dbReference>
<dbReference type="SMART" id="SM00028">
    <property type="entry name" value="TPR"/>
    <property type="match status" value="2"/>
</dbReference>
<dbReference type="InterPro" id="IPR019734">
    <property type="entry name" value="TPR_rpt"/>
</dbReference>
<dbReference type="InterPro" id="IPR015947">
    <property type="entry name" value="PUA-like_sf"/>
</dbReference>
<dbReference type="InterPro" id="IPR001841">
    <property type="entry name" value="Znf_RING"/>
</dbReference>
<keyword evidence="2 4" id="KW-0863">Zinc-finger</keyword>
<dbReference type="GO" id="GO:0008270">
    <property type="term" value="F:zinc ion binding"/>
    <property type="evidence" value="ECO:0007669"/>
    <property type="project" value="UniProtKB-KW"/>
</dbReference>
<reference evidence="8 9" key="1">
    <citation type="journal article" date="2014" name="Nat. Commun.">
        <title>Klebsormidium flaccidum genome reveals primary factors for plant terrestrial adaptation.</title>
        <authorList>
            <person name="Hori K."/>
            <person name="Maruyama F."/>
            <person name="Fujisawa T."/>
            <person name="Togashi T."/>
            <person name="Yamamoto N."/>
            <person name="Seo M."/>
            <person name="Sato S."/>
            <person name="Yamada T."/>
            <person name="Mori H."/>
            <person name="Tajima N."/>
            <person name="Moriyama T."/>
            <person name="Ikeuchi M."/>
            <person name="Watanabe M."/>
            <person name="Wada H."/>
            <person name="Kobayashi K."/>
            <person name="Saito M."/>
            <person name="Masuda T."/>
            <person name="Sasaki-Sekimoto Y."/>
            <person name="Mashiguchi K."/>
            <person name="Awai K."/>
            <person name="Shimojima M."/>
            <person name="Masuda S."/>
            <person name="Iwai M."/>
            <person name="Nobusawa T."/>
            <person name="Narise T."/>
            <person name="Kondo S."/>
            <person name="Saito H."/>
            <person name="Sato R."/>
            <person name="Murakawa M."/>
            <person name="Ihara Y."/>
            <person name="Oshima-Yamada Y."/>
            <person name="Ohtaka K."/>
            <person name="Satoh M."/>
            <person name="Sonobe K."/>
            <person name="Ishii M."/>
            <person name="Ohtani R."/>
            <person name="Kanamori-Sato M."/>
            <person name="Honoki R."/>
            <person name="Miyazaki D."/>
            <person name="Mochizuki H."/>
            <person name="Umetsu J."/>
            <person name="Higashi K."/>
            <person name="Shibata D."/>
            <person name="Kamiya Y."/>
            <person name="Sato N."/>
            <person name="Nakamura Y."/>
            <person name="Tabata S."/>
            <person name="Ida S."/>
            <person name="Kurokawa K."/>
            <person name="Ohta H."/>
        </authorList>
    </citation>
    <scope>NUCLEOTIDE SEQUENCE [LARGE SCALE GENOMIC DNA]</scope>
    <source>
        <strain evidence="8 9">NIES-2285</strain>
    </source>
</reference>
<keyword evidence="9" id="KW-1185">Reference proteome</keyword>
<dbReference type="Pfam" id="PF13923">
    <property type="entry name" value="zf-C3HC4_2"/>
    <property type="match status" value="1"/>
</dbReference>
<evidence type="ECO:0000256" key="1">
    <source>
        <dbReference type="ARBA" id="ARBA00022723"/>
    </source>
</evidence>
<dbReference type="PROSITE" id="PS50089">
    <property type="entry name" value="ZF_RING_2"/>
    <property type="match status" value="1"/>
</dbReference>